<dbReference type="Gene3D" id="1.10.10.10">
    <property type="entry name" value="Winged helix-like DNA-binding domain superfamily/Winged helix DNA-binding domain"/>
    <property type="match status" value="1"/>
</dbReference>
<sequence length="112" mass="13191">MENELQKKEKFAQLLLLYGKLLTENIYHRMEMFYLDDYSITEISQLEEVSRNAIFESLSHGEKQLSKYEKTLQLGKRNQKINTLLDQLSKEEDSTLRQTIIDEIKGELGYGI</sequence>
<dbReference type="InterPro" id="IPR036388">
    <property type="entry name" value="WH-like_DNA-bd_sf"/>
</dbReference>
<accession>A0A7M1XM19</accession>
<dbReference type="Proteomes" id="UP000593591">
    <property type="component" value="Chromosome"/>
</dbReference>
<evidence type="ECO:0000313" key="4">
    <source>
        <dbReference type="Proteomes" id="UP000593591"/>
    </source>
</evidence>
<dbReference type="PANTHER" id="PTHR40083">
    <property type="entry name" value="UPF0122 PROTEIN CBO2450/CLC_2298"/>
    <property type="match status" value="1"/>
</dbReference>
<gene>
    <name evidence="3" type="ORF">DYE49_01365</name>
</gene>
<dbReference type="InterPro" id="IPR007394">
    <property type="entry name" value="UPF0122"/>
</dbReference>
<dbReference type="PANTHER" id="PTHR40083:SF1">
    <property type="entry name" value="UPF0122 PROTEIN YLXM"/>
    <property type="match status" value="1"/>
</dbReference>
<evidence type="ECO:0000313" key="3">
    <source>
        <dbReference type="EMBL" id="QOS39172.1"/>
    </source>
</evidence>
<evidence type="ECO:0000256" key="1">
    <source>
        <dbReference type="ARBA" id="ARBA00008720"/>
    </source>
</evidence>
<name>A0A7M1XM19_9SPIR</name>
<dbReference type="EMBL" id="CP031517">
    <property type="protein sequence ID" value="QOS39172.1"/>
    <property type="molecule type" value="Genomic_DNA"/>
</dbReference>
<comment type="similarity">
    <text evidence="1">Belongs to the UPF0122 family.</text>
</comment>
<protein>
    <submittedName>
        <fullName evidence="3">Uncharacterized protein</fullName>
    </submittedName>
</protein>
<dbReference type="InterPro" id="IPR013324">
    <property type="entry name" value="RNA_pol_sigma_r3/r4-like"/>
</dbReference>
<dbReference type="KEGG" id="trc:DYE49_01365"/>
<organism evidence="3 4">
    <name type="scientific">Treponema rectale</name>
    <dbReference type="NCBI Taxonomy" id="744512"/>
    <lineage>
        <taxon>Bacteria</taxon>
        <taxon>Pseudomonadati</taxon>
        <taxon>Spirochaetota</taxon>
        <taxon>Spirochaetia</taxon>
        <taxon>Spirochaetales</taxon>
        <taxon>Treponemataceae</taxon>
        <taxon>Treponema</taxon>
    </lineage>
</organism>
<dbReference type="SUPFAM" id="SSF88659">
    <property type="entry name" value="Sigma3 and sigma4 domains of RNA polymerase sigma factors"/>
    <property type="match status" value="1"/>
</dbReference>
<evidence type="ECO:0000256" key="2">
    <source>
        <dbReference type="ARBA" id="ARBA00024764"/>
    </source>
</evidence>
<proteinExistence type="inferred from homology"/>
<dbReference type="AlphaFoldDB" id="A0A7M1XM19"/>
<dbReference type="Pfam" id="PF04297">
    <property type="entry name" value="UPF0122"/>
    <property type="match status" value="1"/>
</dbReference>
<reference evidence="3 4" key="1">
    <citation type="submission" date="2018-08" db="EMBL/GenBank/DDBJ databases">
        <title>The first complete genome of Treponema rectale (CHPAT), a commensal spirochete of the bovine rectum.</title>
        <authorList>
            <person name="Staton G.J."/>
            <person name="Clegg S.R."/>
            <person name="Carter S.D."/>
            <person name="Radford A.D."/>
            <person name="Darby A."/>
            <person name="Hall N."/>
            <person name="Birtles R.J."/>
            <person name="Evans N.J."/>
        </authorList>
    </citation>
    <scope>NUCLEOTIDE SEQUENCE [LARGE SCALE GENOMIC DNA]</scope>
    <source>
        <strain evidence="3 4">CHPA</strain>
    </source>
</reference>
<comment type="function">
    <text evidence="2">Might take part in the signal recognition particle (SRP) pathway. This is inferred from the conservation of its genetic proximity to ftsY/ffh. May be a regulatory protein.</text>
</comment>